<dbReference type="Gene3D" id="2.40.50.100">
    <property type="match status" value="1"/>
</dbReference>
<dbReference type="NCBIfam" id="TIGR01730">
    <property type="entry name" value="RND_mfp"/>
    <property type="match status" value="1"/>
</dbReference>
<dbReference type="Proteomes" id="UP000595197">
    <property type="component" value="Chromosome"/>
</dbReference>
<dbReference type="EMBL" id="CP067420">
    <property type="protein sequence ID" value="QQP88496.1"/>
    <property type="molecule type" value="Genomic_DNA"/>
</dbReference>
<dbReference type="Gene3D" id="2.40.30.170">
    <property type="match status" value="1"/>
</dbReference>
<reference evidence="8" key="1">
    <citation type="submission" date="2021-02" db="EMBL/GenBank/DDBJ databases">
        <title>Skermanella TT6 skin isolate.</title>
        <authorList>
            <person name="Lee K."/>
            <person name="Ganzorig M."/>
        </authorList>
    </citation>
    <scope>NUCLEOTIDE SEQUENCE</scope>
    <source>
        <strain evidence="8">TT6</strain>
    </source>
</reference>
<dbReference type="InterPro" id="IPR058626">
    <property type="entry name" value="MdtA-like_b-barrel"/>
</dbReference>
<dbReference type="RefSeq" id="WP_201073476.1">
    <property type="nucleotide sequence ID" value="NZ_CP067420.1"/>
</dbReference>
<comment type="similarity">
    <text evidence="2">Belongs to the membrane fusion protein (MFP) (TC 8.A.1) family.</text>
</comment>
<dbReference type="Gene3D" id="1.10.287.470">
    <property type="entry name" value="Helix hairpin bin"/>
    <property type="match status" value="1"/>
</dbReference>
<evidence type="ECO:0000259" key="4">
    <source>
        <dbReference type="Pfam" id="PF25876"/>
    </source>
</evidence>
<sequence length="405" mass="43861">MNSLPSPPPDARAPNRGPRRRGVVRAFLAPLLAGAGLLLLAACGDGGEQAQDNAQQQPPQAVPVGVFEVRPEPVTLGETFVGRIEAIQRVELRARVTGFLEERLFREGETVEQGKPLFRIEPQIYEAVVEQRRADLARAEAEQENATVQLRRAQELVQRNNIPEATVDERQAAARTAEAGVLQARAALRQAEIDLGYTEIRAPIAGRIGQALFDVGDLVNPESGALAELVTQDPIHVLFQVSQRTLLEAQRAAGSQGLDPNRFVVRVLLPDGSEYQHQGRVNFVGITVSQQTDTVPVRAEVPNTDGLLRDGQFVRVLIQPDEPELAITIPQAAVQADQQGNFVLGVDGENTVRIQRVETGETLDQGRVVVRSGLQEGDRVVIQGIQQVRPGAPVTPSPVDADQGA</sequence>
<feature type="domain" description="Multidrug resistance protein MdtA-like beta-barrel" evidence="6">
    <location>
        <begin position="234"/>
        <end position="321"/>
    </location>
</feature>
<dbReference type="Pfam" id="PF25917">
    <property type="entry name" value="BSH_RND"/>
    <property type="match status" value="1"/>
</dbReference>
<feature type="domain" description="Multidrug resistance protein MdtA-like alpha-helical hairpin" evidence="4">
    <location>
        <begin position="131"/>
        <end position="198"/>
    </location>
</feature>
<dbReference type="InterPro" id="IPR058627">
    <property type="entry name" value="MdtA-like_C"/>
</dbReference>
<evidence type="ECO:0000259" key="5">
    <source>
        <dbReference type="Pfam" id="PF25917"/>
    </source>
</evidence>
<accession>A0ABX7B2U5</accession>
<dbReference type="PANTHER" id="PTHR30158:SF3">
    <property type="entry name" value="MULTIDRUG EFFLUX PUMP SUBUNIT ACRA-RELATED"/>
    <property type="match status" value="1"/>
</dbReference>
<evidence type="ECO:0000259" key="7">
    <source>
        <dbReference type="Pfam" id="PF25967"/>
    </source>
</evidence>
<dbReference type="PANTHER" id="PTHR30158">
    <property type="entry name" value="ACRA/E-RELATED COMPONENT OF DRUG EFFLUX TRANSPORTER"/>
    <property type="match status" value="1"/>
</dbReference>
<evidence type="ECO:0000256" key="3">
    <source>
        <dbReference type="SAM" id="Coils"/>
    </source>
</evidence>
<evidence type="ECO:0000259" key="6">
    <source>
        <dbReference type="Pfam" id="PF25944"/>
    </source>
</evidence>
<dbReference type="Gene3D" id="2.40.420.20">
    <property type="match status" value="1"/>
</dbReference>
<dbReference type="InterPro" id="IPR058624">
    <property type="entry name" value="MdtA-like_HH"/>
</dbReference>
<keyword evidence="9" id="KW-1185">Reference proteome</keyword>
<dbReference type="Pfam" id="PF25876">
    <property type="entry name" value="HH_MFP_RND"/>
    <property type="match status" value="1"/>
</dbReference>
<protein>
    <submittedName>
        <fullName evidence="8">Efflux RND transporter periplasmic adaptor subunit</fullName>
    </submittedName>
</protein>
<dbReference type="Pfam" id="PF25967">
    <property type="entry name" value="RND-MFP_C"/>
    <property type="match status" value="1"/>
</dbReference>
<dbReference type="InterPro" id="IPR006143">
    <property type="entry name" value="RND_pump_MFP"/>
</dbReference>
<evidence type="ECO:0000313" key="9">
    <source>
        <dbReference type="Proteomes" id="UP000595197"/>
    </source>
</evidence>
<dbReference type="InterPro" id="IPR058625">
    <property type="entry name" value="MdtA-like_BSH"/>
</dbReference>
<evidence type="ECO:0000256" key="1">
    <source>
        <dbReference type="ARBA" id="ARBA00004196"/>
    </source>
</evidence>
<keyword evidence="3" id="KW-0175">Coiled coil</keyword>
<gene>
    <name evidence="8" type="ORF">IGS68_21025</name>
</gene>
<evidence type="ECO:0000313" key="8">
    <source>
        <dbReference type="EMBL" id="QQP88496.1"/>
    </source>
</evidence>
<evidence type="ECO:0000256" key="2">
    <source>
        <dbReference type="ARBA" id="ARBA00009477"/>
    </source>
</evidence>
<feature type="coiled-coil region" evidence="3">
    <location>
        <begin position="129"/>
        <end position="156"/>
    </location>
</feature>
<feature type="domain" description="Multidrug resistance protein MdtA-like C-terminal permuted SH3" evidence="7">
    <location>
        <begin position="326"/>
        <end position="386"/>
    </location>
</feature>
<feature type="domain" description="Multidrug resistance protein MdtA-like barrel-sandwich hybrid" evidence="5">
    <location>
        <begin position="89"/>
        <end position="220"/>
    </location>
</feature>
<proteinExistence type="inferred from homology"/>
<name>A0ABX7B2U5_9PROT</name>
<dbReference type="Pfam" id="PF25944">
    <property type="entry name" value="Beta-barrel_RND"/>
    <property type="match status" value="1"/>
</dbReference>
<organism evidence="8 9">
    <name type="scientific">Skermanella cutis</name>
    <dbReference type="NCBI Taxonomy" id="2775420"/>
    <lineage>
        <taxon>Bacteria</taxon>
        <taxon>Pseudomonadati</taxon>
        <taxon>Pseudomonadota</taxon>
        <taxon>Alphaproteobacteria</taxon>
        <taxon>Rhodospirillales</taxon>
        <taxon>Azospirillaceae</taxon>
        <taxon>Skermanella</taxon>
    </lineage>
</organism>
<comment type="subcellular location">
    <subcellularLocation>
        <location evidence="1">Cell envelope</location>
    </subcellularLocation>
</comment>
<dbReference type="SUPFAM" id="SSF111369">
    <property type="entry name" value="HlyD-like secretion proteins"/>
    <property type="match status" value="1"/>
</dbReference>